<sequence>PARYSGPLEQSVTAASKFAQAVRILNDAWVLVLDVTLG</sequence>
<reference evidence="1" key="1">
    <citation type="journal article" date="2015" name="Nature">
        <title>Complex archaea that bridge the gap between prokaryotes and eukaryotes.</title>
        <authorList>
            <person name="Spang A."/>
            <person name="Saw J.H."/>
            <person name="Jorgensen S.L."/>
            <person name="Zaremba-Niedzwiedzka K."/>
            <person name="Martijn J."/>
            <person name="Lind A.E."/>
            <person name="van Eijk R."/>
            <person name="Schleper C."/>
            <person name="Guy L."/>
            <person name="Ettema T.J."/>
        </authorList>
    </citation>
    <scope>NUCLEOTIDE SEQUENCE</scope>
</reference>
<comment type="caution">
    <text evidence="1">The sequence shown here is derived from an EMBL/GenBank/DDBJ whole genome shotgun (WGS) entry which is preliminary data.</text>
</comment>
<dbReference type="AlphaFoldDB" id="A0A0F9BVI7"/>
<accession>A0A0F9BVI7</accession>
<protein>
    <submittedName>
        <fullName evidence="1">Uncharacterized protein</fullName>
    </submittedName>
</protein>
<feature type="non-terminal residue" evidence="1">
    <location>
        <position position="1"/>
    </location>
</feature>
<dbReference type="EMBL" id="LAZR01039049">
    <property type="protein sequence ID" value="KKL17967.1"/>
    <property type="molecule type" value="Genomic_DNA"/>
</dbReference>
<proteinExistence type="predicted"/>
<name>A0A0F9BVI7_9ZZZZ</name>
<evidence type="ECO:0000313" key="1">
    <source>
        <dbReference type="EMBL" id="KKL17967.1"/>
    </source>
</evidence>
<organism evidence="1">
    <name type="scientific">marine sediment metagenome</name>
    <dbReference type="NCBI Taxonomy" id="412755"/>
    <lineage>
        <taxon>unclassified sequences</taxon>
        <taxon>metagenomes</taxon>
        <taxon>ecological metagenomes</taxon>
    </lineage>
</organism>
<gene>
    <name evidence="1" type="ORF">LCGC14_2480200</name>
</gene>